<evidence type="ECO:0000313" key="3">
    <source>
        <dbReference type="WBParaSite" id="nRc.2.0.1.t25982-RA"/>
    </source>
</evidence>
<accession>A0A915JIS1</accession>
<evidence type="ECO:0000313" key="2">
    <source>
        <dbReference type="Proteomes" id="UP000887565"/>
    </source>
</evidence>
<sequence length="35" mass="4252">MPSAALWRKPVPTCGPQQLLPHHRQQQRREPKHWR</sequence>
<dbReference type="Proteomes" id="UP000887565">
    <property type="component" value="Unplaced"/>
</dbReference>
<dbReference type="WBParaSite" id="nRc.2.0.1.t25982-RA">
    <property type="protein sequence ID" value="nRc.2.0.1.t25982-RA"/>
    <property type="gene ID" value="nRc.2.0.1.g25982"/>
</dbReference>
<keyword evidence="2" id="KW-1185">Reference proteome</keyword>
<feature type="compositionally biased region" description="Basic residues" evidence="1">
    <location>
        <begin position="21"/>
        <end position="35"/>
    </location>
</feature>
<name>A0A915JIS1_ROMCU</name>
<evidence type="ECO:0000256" key="1">
    <source>
        <dbReference type="SAM" id="MobiDB-lite"/>
    </source>
</evidence>
<dbReference type="AlphaFoldDB" id="A0A915JIS1"/>
<proteinExistence type="predicted"/>
<reference evidence="3" key="1">
    <citation type="submission" date="2022-11" db="UniProtKB">
        <authorList>
            <consortium name="WormBaseParasite"/>
        </authorList>
    </citation>
    <scope>IDENTIFICATION</scope>
</reference>
<feature type="region of interest" description="Disordered" evidence="1">
    <location>
        <begin position="1"/>
        <end position="35"/>
    </location>
</feature>
<protein>
    <submittedName>
        <fullName evidence="3">Uncharacterized protein</fullName>
    </submittedName>
</protein>
<organism evidence="2 3">
    <name type="scientific">Romanomermis culicivorax</name>
    <name type="common">Nematode worm</name>
    <dbReference type="NCBI Taxonomy" id="13658"/>
    <lineage>
        <taxon>Eukaryota</taxon>
        <taxon>Metazoa</taxon>
        <taxon>Ecdysozoa</taxon>
        <taxon>Nematoda</taxon>
        <taxon>Enoplea</taxon>
        <taxon>Dorylaimia</taxon>
        <taxon>Mermithida</taxon>
        <taxon>Mermithoidea</taxon>
        <taxon>Mermithidae</taxon>
        <taxon>Romanomermis</taxon>
    </lineage>
</organism>